<accession>A0A0B5NNW4</accession>
<sequence>MISITIARKEGVDKEVVLVKNTTNRTLFGMESDNAVEELNEWLSLVGVNFNSIFFRRENLFGVFVKDAYVEHDVKLYFYKSINADIIPTMKEVIVERKVVEDGKEVVKNTLAYIGNFCGLTSIYLPKLDSEVFESSHKEALDKEGKLPVLKLGLEDTSIDVEFEQRVRENY</sequence>
<dbReference type="RefSeq" id="WP_000623677.1">
    <property type="nucleotide sequence ID" value="NZ_CP009334.1"/>
</dbReference>
<protein>
    <submittedName>
        <fullName evidence="3">Uncharacterized protein</fullName>
    </submittedName>
</protein>
<dbReference type="EMBL" id="CP009334">
    <property type="protein sequence ID" value="AJG73813.1"/>
    <property type="molecule type" value="Genomic_DNA"/>
</dbReference>
<geneLocation type="plasmid" evidence="1 4">
    <name>2</name>
</geneLocation>
<dbReference type="Proteomes" id="UP001181533">
    <property type="component" value="Unassembled WGS sequence"/>
</dbReference>
<dbReference type="Proteomes" id="UP000501107">
    <property type="component" value="Plasmid unnamed3"/>
</dbReference>
<evidence type="ECO:0000313" key="3">
    <source>
        <dbReference type="EMBL" id="QKH22948.1"/>
    </source>
</evidence>
<reference evidence="2" key="2">
    <citation type="submission" date="2019-07" db="EMBL/GenBank/DDBJ databases">
        <title>Phylogenomic Reclassification of ATCC Bacillus Strains and Various Taxa within the Genus Bacillus.</title>
        <authorList>
            <person name="Riojas M.A."/>
            <person name="Frank A.M."/>
            <person name="Fenn S.L."/>
            <person name="King S.P."/>
            <person name="Brower S.M."/>
            <person name="Hazbon M.H."/>
        </authorList>
    </citation>
    <scope>NUCLEOTIDE SEQUENCE</scope>
    <source>
        <strain evidence="2">ATCC 35646</strain>
    </source>
</reference>
<evidence type="ECO:0000313" key="2">
    <source>
        <dbReference type="EMBL" id="MDR4174654.1"/>
    </source>
</evidence>
<name>A0A0B5NNW4_BACTU</name>
<proteinExistence type="predicted"/>
<reference evidence="1 4" key="1">
    <citation type="journal article" date="2015" name="Genome Announc.">
        <title>Complete genome sequences for 35 biothreat assay-relevant bacillus species.</title>
        <authorList>
            <person name="Johnson S.L."/>
            <person name="Daligault H.E."/>
            <person name="Davenport K.W."/>
            <person name="Jaissle J."/>
            <person name="Frey K.G."/>
            <person name="Ladner J.T."/>
            <person name="Broomall S.M."/>
            <person name="Bishop-Lilly K.A."/>
            <person name="Bruce D.C."/>
            <person name="Gibbons H.S."/>
            <person name="Coyne S.R."/>
            <person name="Lo C.C."/>
            <person name="Meincke L."/>
            <person name="Munk A.C."/>
            <person name="Koroleva G.I."/>
            <person name="Rosenzweig C.N."/>
            <person name="Palacios G.F."/>
            <person name="Redden C.L."/>
            <person name="Minogue T.D."/>
            <person name="Chain P.S."/>
        </authorList>
    </citation>
    <scope>NUCLEOTIDE SEQUENCE [LARGE SCALE GENOMIC DNA]</scope>
    <source>
        <strain evidence="1 4">HD1011</strain>
        <plasmid evidence="1 4">2</plasmid>
    </source>
</reference>
<dbReference type="AlphaFoldDB" id="A0A0B5NNW4"/>
<evidence type="ECO:0000313" key="4">
    <source>
        <dbReference type="Proteomes" id="UP000031876"/>
    </source>
</evidence>
<dbReference type="EMBL" id="CP053979">
    <property type="protein sequence ID" value="QKH22948.1"/>
    <property type="molecule type" value="Genomic_DNA"/>
</dbReference>
<dbReference type="EMBL" id="VKQN01000001">
    <property type="protein sequence ID" value="MDR4174654.1"/>
    <property type="molecule type" value="Genomic_DNA"/>
</dbReference>
<gene>
    <name evidence="1" type="ORF">BF38_6044</name>
    <name evidence="2" type="ORF">FO599_00730</name>
    <name evidence="3" type="ORF">FOC89_02925</name>
</gene>
<reference evidence="3 5" key="3">
    <citation type="submission" date="2020-05" db="EMBL/GenBank/DDBJ databases">
        <title>FDA dAtabase for Regulatory Grade micrObial Sequences (FDA-ARGOS): Supporting development and validation of Infectious Disease Dx tests.</title>
        <authorList>
            <person name="Nelson B."/>
            <person name="Plummer A."/>
            <person name="Tallon L."/>
            <person name="Sadzewicz L."/>
            <person name="Zhao X."/>
            <person name="Vavikolanu K."/>
            <person name="Mehta A."/>
            <person name="Aluvathingal J."/>
            <person name="Nadendla S."/>
            <person name="Myers T."/>
            <person name="Yan Y."/>
            <person name="Sichtig H."/>
        </authorList>
    </citation>
    <scope>NUCLEOTIDE SEQUENCE [LARGE SCALE GENOMIC DNA]</scope>
    <source>
        <strain evidence="3 5">FDAARGOS_795</strain>
        <plasmid evidence="3 5">unnamed3</plasmid>
    </source>
</reference>
<dbReference type="KEGG" id="btw:BF38_6044"/>
<geneLocation type="plasmid" evidence="3 5">
    <name>unnamed3</name>
</geneLocation>
<keyword evidence="3" id="KW-0614">Plasmid</keyword>
<dbReference type="Proteomes" id="UP000031876">
    <property type="component" value="Plasmid 2"/>
</dbReference>
<evidence type="ECO:0000313" key="1">
    <source>
        <dbReference type="EMBL" id="AJG73813.1"/>
    </source>
</evidence>
<evidence type="ECO:0000313" key="5">
    <source>
        <dbReference type="Proteomes" id="UP000501107"/>
    </source>
</evidence>
<organism evidence="3 5">
    <name type="scientific">Bacillus thuringiensis</name>
    <dbReference type="NCBI Taxonomy" id="1428"/>
    <lineage>
        <taxon>Bacteria</taxon>
        <taxon>Bacillati</taxon>
        <taxon>Bacillota</taxon>
        <taxon>Bacilli</taxon>
        <taxon>Bacillales</taxon>
        <taxon>Bacillaceae</taxon>
        <taxon>Bacillus</taxon>
        <taxon>Bacillus cereus group</taxon>
    </lineage>
</organism>